<keyword evidence="3" id="KW-0805">Transcription regulation</keyword>
<evidence type="ECO:0000256" key="8">
    <source>
        <dbReference type="SAM" id="MobiDB-lite"/>
    </source>
</evidence>
<dbReference type="SUPFAM" id="SSF52172">
    <property type="entry name" value="CheY-like"/>
    <property type="match status" value="1"/>
</dbReference>
<evidence type="ECO:0000256" key="2">
    <source>
        <dbReference type="ARBA" id="ARBA00023012"/>
    </source>
</evidence>
<dbReference type="PANTHER" id="PTHR48111">
    <property type="entry name" value="REGULATOR OF RPOS"/>
    <property type="match status" value="1"/>
</dbReference>
<dbReference type="InterPro" id="IPR011006">
    <property type="entry name" value="CheY-like_superfamily"/>
</dbReference>
<evidence type="ECO:0000259" key="9">
    <source>
        <dbReference type="PROSITE" id="PS50110"/>
    </source>
</evidence>
<feature type="region of interest" description="Disordered" evidence="8">
    <location>
        <begin position="207"/>
        <end position="229"/>
    </location>
</feature>
<dbReference type="AlphaFoldDB" id="A0AB33VGC8"/>
<keyword evidence="4 7" id="KW-0238">DNA-binding</keyword>
<feature type="domain" description="OmpR/PhoB-type" evidence="10">
    <location>
        <begin position="541"/>
        <end position="640"/>
    </location>
</feature>
<gene>
    <name evidence="11" type="ORF">RRSL_02911</name>
</gene>
<dbReference type="GO" id="GO:0005829">
    <property type="term" value="C:cytosol"/>
    <property type="evidence" value="ECO:0007669"/>
    <property type="project" value="TreeGrafter"/>
</dbReference>
<feature type="compositionally biased region" description="Basic and acidic residues" evidence="8">
    <location>
        <begin position="212"/>
        <end position="229"/>
    </location>
</feature>
<evidence type="ECO:0000256" key="7">
    <source>
        <dbReference type="PROSITE-ProRule" id="PRU01091"/>
    </source>
</evidence>
<keyword evidence="2" id="KW-0902">Two-component regulatory system</keyword>
<evidence type="ECO:0000256" key="6">
    <source>
        <dbReference type="PROSITE-ProRule" id="PRU00169"/>
    </source>
</evidence>
<accession>A0AB33VGC8</accession>
<dbReference type="Proteomes" id="UP000005933">
    <property type="component" value="Unassembled WGS sequence"/>
</dbReference>
<dbReference type="InterPro" id="IPR036388">
    <property type="entry name" value="WH-like_DNA-bd_sf"/>
</dbReference>
<feature type="region of interest" description="Disordered" evidence="8">
    <location>
        <begin position="317"/>
        <end position="357"/>
    </location>
</feature>
<dbReference type="SMART" id="SM00862">
    <property type="entry name" value="Trans_reg_C"/>
    <property type="match status" value="1"/>
</dbReference>
<dbReference type="CDD" id="cd00383">
    <property type="entry name" value="trans_reg_C"/>
    <property type="match status" value="1"/>
</dbReference>
<dbReference type="PROSITE" id="PS51755">
    <property type="entry name" value="OMPR_PHOB"/>
    <property type="match status" value="1"/>
</dbReference>
<evidence type="ECO:0000256" key="4">
    <source>
        <dbReference type="ARBA" id="ARBA00023125"/>
    </source>
</evidence>
<evidence type="ECO:0000259" key="10">
    <source>
        <dbReference type="PROSITE" id="PS51755"/>
    </source>
</evidence>
<dbReference type="SUPFAM" id="SSF46894">
    <property type="entry name" value="C-terminal effector domain of the bipartite response regulators"/>
    <property type="match status" value="1"/>
</dbReference>
<dbReference type="FunFam" id="3.40.50.2300:FF:000001">
    <property type="entry name" value="DNA-binding response regulator PhoB"/>
    <property type="match status" value="1"/>
</dbReference>
<dbReference type="GO" id="GO:0006355">
    <property type="term" value="P:regulation of DNA-templated transcription"/>
    <property type="evidence" value="ECO:0007669"/>
    <property type="project" value="InterPro"/>
</dbReference>
<dbReference type="Pfam" id="PF00072">
    <property type="entry name" value="Response_reg"/>
    <property type="match status" value="1"/>
</dbReference>
<dbReference type="Gene3D" id="1.10.10.10">
    <property type="entry name" value="Winged helix-like DNA-binding domain superfamily/Winged helix DNA-binding domain"/>
    <property type="match status" value="1"/>
</dbReference>
<keyword evidence="5" id="KW-0804">Transcription</keyword>
<dbReference type="InterPro" id="IPR001867">
    <property type="entry name" value="OmpR/PhoB-type_DNA-bd"/>
</dbReference>
<dbReference type="GO" id="GO:0000976">
    <property type="term" value="F:transcription cis-regulatory region binding"/>
    <property type="evidence" value="ECO:0007669"/>
    <property type="project" value="TreeGrafter"/>
</dbReference>
<comment type="caution">
    <text evidence="11">The sequence shown here is derived from an EMBL/GenBank/DDBJ whole genome shotgun (WGS) entry which is preliminary data.</text>
</comment>
<dbReference type="SMART" id="SM00448">
    <property type="entry name" value="REC"/>
    <property type="match status" value="1"/>
</dbReference>
<dbReference type="Gene3D" id="6.10.250.690">
    <property type="match status" value="1"/>
</dbReference>
<feature type="DNA-binding region" description="OmpR/PhoB-type" evidence="7">
    <location>
        <begin position="541"/>
        <end position="640"/>
    </location>
</feature>
<proteinExistence type="predicted"/>
<evidence type="ECO:0000256" key="1">
    <source>
        <dbReference type="ARBA" id="ARBA00022553"/>
    </source>
</evidence>
<name>A0AB33VGC8_RALSU</name>
<dbReference type="PANTHER" id="PTHR48111:SF47">
    <property type="entry name" value="TRANSCRIPTIONAL REGULATORY PROTEIN RSTA"/>
    <property type="match status" value="1"/>
</dbReference>
<evidence type="ECO:0000313" key="12">
    <source>
        <dbReference type="Proteomes" id="UP000005933"/>
    </source>
</evidence>
<evidence type="ECO:0000256" key="3">
    <source>
        <dbReference type="ARBA" id="ARBA00023015"/>
    </source>
</evidence>
<dbReference type="InterPro" id="IPR039420">
    <property type="entry name" value="WalR-like"/>
</dbReference>
<reference evidence="11 12" key="1">
    <citation type="journal article" date="2006" name="Mol. Plant Microbe Interact.">
        <title>Identification of open reading frames unique to a select agent: Ralstonia solanacearum race 3 biovar 2.</title>
        <authorList>
            <person name="Gabriel D.W."/>
            <person name="Allen C."/>
            <person name="Schell M."/>
            <person name="Denny T.P."/>
            <person name="Greenberg J.T."/>
            <person name="Duan Y.P."/>
            <person name="Flores-Cruz Z."/>
            <person name="Huang Q."/>
            <person name="Clifford J.M."/>
            <person name="Presting G."/>
            <person name="Gonzalez E.T."/>
            <person name="Reddy J."/>
            <person name="Elphinstone J."/>
            <person name="Swanson J."/>
            <person name="Yao J."/>
            <person name="Mulholland V."/>
            <person name="Liu L."/>
            <person name="Farmerie W."/>
            <person name="Patnaikuni M."/>
            <person name="Balogh B."/>
            <person name="Norman D."/>
            <person name="Alvarez A."/>
            <person name="Castillo J.A."/>
            <person name="Jones J."/>
            <person name="Saddler G."/>
            <person name="Walunas T."/>
            <person name="Zhukov A."/>
            <person name="Mikhailova N."/>
        </authorList>
    </citation>
    <scope>NUCLEOTIDE SEQUENCE [LARGE SCALE GENOMIC DNA]</scope>
    <source>
        <strain evidence="11 12">UW551</strain>
    </source>
</reference>
<feature type="modified residue" description="4-aspartylphosphate" evidence="6">
    <location>
        <position position="460"/>
    </location>
</feature>
<evidence type="ECO:0000256" key="5">
    <source>
        <dbReference type="ARBA" id="ARBA00023163"/>
    </source>
</evidence>
<sequence length="645" mass="70564">MRISCCLASCGVPGVVRAAKRKSEIVTPSRCRTMGRKVGGAALRGGPVGHMRFFRAASGAPWWRETAAWRRCPGAAPERSRSERIDDARAAEVALLVLHDRALGRVAQQARGADRRLHRPVARERVLPRHRQRGRLQAAVGGVRREAAVGGLLRRHAEVGLHVFARAEIQARAHGDFVGAPTVDRCRHVDVRGPAAVAVADRHLQRGAGGRLADDPAADREGAQERSLDAAHPAQIVRAGAAVAVFVGAARVVGHRGRREHAIREAHGIARAAACRIDEEPIAEFGPETRHDGDGVLLAALVARRHAGIERQRIRRFGGQDLRRRQPDARQQGETGDGETFAHGGPLRESPQSDRVPHARLSGNCREVVRNCARVCASFVRSSAHGPAVIHCAPLQENGVWAMAEAPLKTKVLLIEDDDRLAQLVSEYLGNYEFTVEVVRRGDTAVAAVREHQPALVILDLMLPHMDGMEVCRRIRAFSRVPVLILTARVDTYDQVAGLEIGADDYVLKPVEPRLLVARARALLRRVVPALPAAEPAVPHDDVLVFGELAISPPNRTVTWRGQLVDLKTAEFNLLLILARAAGTVLSRDDILKQLRGIEFDGLDRTVDSGISRLRRRFGDASPEPHKIKTIWGRGYLFSPSAWEE</sequence>
<dbReference type="GO" id="GO:0032993">
    <property type="term" value="C:protein-DNA complex"/>
    <property type="evidence" value="ECO:0007669"/>
    <property type="project" value="TreeGrafter"/>
</dbReference>
<keyword evidence="1 6" id="KW-0597">Phosphoprotein</keyword>
<dbReference type="Pfam" id="PF00486">
    <property type="entry name" value="Trans_reg_C"/>
    <property type="match status" value="1"/>
</dbReference>
<organism evidence="11 12">
    <name type="scientific">Ralstonia solanacearum (strain UW551)</name>
    <dbReference type="NCBI Taxonomy" id="342110"/>
    <lineage>
        <taxon>Bacteria</taxon>
        <taxon>Pseudomonadati</taxon>
        <taxon>Pseudomonadota</taxon>
        <taxon>Betaproteobacteria</taxon>
        <taxon>Burkholderiales</taxon>
        <taxon>Burkholderiaceae</taxon>
        <taxon>Ralstonia</taxon>
        <taxon>Ralstonia solanacearum species complex</taxon>
    </lineage>
</organism>
<dbReference type="EMBL" id="AAKL01000019">
    <property type="protein sequence ID" value="EAP73115.1"/>
    <property type="molecule type" value="Genomic_DNA"/>
</dbReference>
<dbReference type="InterPro" id="IPR001789">
    <property type="entry name" value="Sig_transdc_resp-reg_receiver"/>
</dbReference>
<dbReference type="Gene3D" id="3.40.50.2300">
    <property type="match status" value="1"/>
</dbReference>
<evidence type="ECO:0000313" key="11">
    <source>
        <dbReference type="EMBL" id="EAP73115.1"/>
    </source>
</evidence>
<dbReference type="PROSITE" id="PS50110">
    <property type="entry name" value="RESPONSE_REGULATORY"/>
    <property type="match status" value="1"/>
</dbReference>
<protein>
    <submittedName>
        <fullName evidence="11">Uncharacterized protein</fullName>
    </submittedName>
</protein>
<dbReference type="InterPro" id="IPR016032">
    <property type="entry name" value="Sig_transdc_resp-reg_C-effctor"/>
</dbReference>
<feature type="domain" description="Response regulatory" evidence="9">
    <location>
        <begin position="411"/>
        <end position="524"/>
    </location>
</feature>
<dbReference type="GO" id="GO:0000156">
    <property type="term" value="F:phosphorelay response regulator activity"/>
    <property type="evidence" value="ECO:0007669"/>
    <property type="project" value="TreeGrafter"/>
</dbReference>